<dbReference type="EMBL" id="JARBHB010000014">
    <property type="protein sequence ID" value="KAJ8868798.1"/>
    <property type="molecule type" value="Genomic_DNA"/>
</dbReference>
<proteinExistence type="predicted"/>
<name>A0ABQ9GBK6_9NEOP</name>
<organism evidence="1 2">
    <name type="scientific">Dryococelus australis</name>
    <dbReference type="NCBI Taxonomy" id="614101"/>
    <lineage>
        <taxon>Eukaryota</taxon>
        <taxon>Metazoa</taxon>
        <taxon>Ecdysozoa</taxon>
        <taxon>Arthropoda</taxon>
        <taxon>Hexapoda</taxon>
        <taxon>Insecta</taxon>
        <taxon>Pterygota</taxon>
        <taxon>Neoptera</taxon>
        <taxon>Polyneoptera</taxon>
        <taxon>Phasmatodea</taxon>
        <taxon>Verophasmatodea</taxon>
        <taxon>Anareolatae</taxon>
        <taxon>Phasmatidae</taxon>
        <taxon>Eurycanthinae</taxon>
        <taxon>Dryococelus</taxon>
    </lineage>
</organism>
<dbReference type="Proteomes" id="UP001159363">
    <property type="component" value="Chromosome 13"/>
</dbReference>
<reference evidence="1 2" key="1">
    <citation type="submission" date="2023-02" db="EMBL/GenBank/DDBJ databases">
        <title>LHISI_Scaffold_Assembly.</title>
        <authorList>
            <person name="Stuart O.P."/>
            <person name="Cleave R."/>
            <person name="Magrath M.J.L."/>
            <person name="Mikheyev A.S."/>
        </authorList>
    </citation>
    <scope>NUCLEOTIDE SEQUENCE [LARGE SCALE GENOMIC DNA]</scope>
    <source>
        <strain evidence="1">Daus_M_001</strain>
        <tissue evidence="1">Leg muscle</tissue>
    </source>
</reference>
<comment type="caution">
    <text evidence="1">The sequence shown here is derived from an EMBL/GenBank/DDBJ whole genome shotgun (WGS) entry which is preliminary data.</text>
</comment>
<evidence type="ECO:0000313" key="1">
    <source>
        <dbReference type="EMBL" id="KAJ8868798.1"/>
    </source>
</evidence>
<gene>
    <name evidence="1" type="ORF">PR048_030338</name>
</gene>
<evidence type="ECO:0000313" key="2">
    <source>
        <dbReference type="Proteomes" id="UP001159363"/>
    </source>
</evidence>
<accession>A0ABQ9GBK6</accession>
<keyword evidence="2" id="KW-1185">Reference proteome</keyword>
<protein>
    <submittedName>
        <fullName evidence="1">Uncharacterized protein</fullName>
    </submittedName>
</protein>
<sequence>MTSADNVEKIKLGILRISSTPFLREGFSASLQPRDLGEMPSRNLLALFCYLSCRNTLVEGYKSQSSTLFMLLKSITANKLQKSVINEARNGSICQQVFCTFEASEHVSRKVDSCSLTTCLIASTCKALNWCANFKSPERTRSCCGQVTRNPPKRTGFKSRSAVAPGFSQEEIVTGRCHWPALFLRDLPFPSPLHSGAVPHSPRFTRIGSRDVDFKSRRNFFAHSPVRWSDGALNKKRNIVNETVPDTWRNETTNNISSGQGIWPCQSYTVLGCQLCVPVLGADIEAYNGDWSG</sequence>